<dbReference type="eggNOG" id="arCOG05957">
    <property type="taxonomic scope" value="Archaea"/>
</dbReference>
<evidence type="ECO:0000313" key="1">
    <source>
        <dbReference type="EMBL" id="AFL66556.1"/>
    </source>
</evidence>
<dbReference type="GeneID" id="13061028"/>
<dbReference type="OrthoDB" id="17633at2157"/>
<dbReference type="RefSeq" id="WP_014767457.1">
    <property type="nucleotide sequence ID" value="NC_018001.1"/>
</dbReference>
<gene>
    <name evidence="1" type="ORF">Desfe_0655</name>
</gene>
<dbReference type="KEGG" id="dfd:Desfe_0655"/>
<protein>
    <submittedName>
        <fullName evidence="1">Uncharacterized protein</fullName>
    </submittedName>
</protein>
<accession>I3XRI2</accession>
<dbReference type="HOGENOM" id="CLU_2340024_0_0_2"/>
<proteinExistence type="predicted"/>
<organism evidence="1 2">
    <name type="scientific">Desulfurococcus amylolyticus DSM 16532</name>
    <dbReference type="NCBI Taxonomy" id="768672"/>
    <lineage>
        <taxon>Archaea</taxon>
        <taxon>Thermoproteota</taxon>
        <taxon>Thermoprotei</taxon>
        <taxon>Desulfurococcales</taxon>
        <taxon>Desulfurococcaceae</taxon>
        <taxon>Desulfurococcus</taxon>
    </lineage>
</organism>
<keyword evidence="2" id="KW-1185">Reference proteome</keyword>
<sequence>MWRAVRDELAKYFSKVIYEEQGHYMFFLLSSGQHEYVLCMDKASEFMYGKIVRLDNTAFLNCRELEYEPRGLYVFARNPSELVGKILFKLGSYKTLA</sequence>
<dbReference type="EMBL" id="CP003321">
    <property type="protein sequence ID" value="AFL66556.1"/>
    <property type="molecule type" value="Genomic_DNA"/>
</dbReference>
<dbReference type="AlphaFoldDB" id="I3XRI2"/>
<name>I3XRI2_DESAM</name>
<dbReference type="Proteomes" id="UP000006175">
    <property type="component" value="Chromosome"/>
</dbReference>
<reference evidence="1 2" key="1">
    <citation type="journal article" date="2012" name="J. Bacteriol.">
        <title>Complete Genome Sequence of Desulfurococcus fermentans, a Hyperthermophilic Cellulolytic Crenarchaeon Isolated from a Freshwater Hot Spring in Kamchatka, Russia.</title>
        <authorList>
            <person name="Susanti D."/>
            <person name="Johnson E.F."/>
            <person name="Rodriguez J.R."/>
            <person name="Anderson I."/>
            <person name="Perevalova A.A."/>
            <person name="Kyrpides N."/>
            <person name="Lucas S."/>
            <person name="Han J."/>
            <person name="Lapidus A."/>
            <person name="Cheng J.F."/>
            <person name="Goodwin L."/>
            <person name="Pitluck S."/>
            <person name="Mavrommatis K."/>
            <person name="Peters L."/>
            <person name="Land M.L."/>
            <person name="Hauser L."/>
            <person name="Gopalan V."/>
            <person name="Chan P.P."/>
            <person name="Lowe T.M."/>
            <person name="Atomi H."/>
            <person name="Bonch-Osmolovskaya E.A."/>
            <person name="Woyke T."/>
            <person name="Mukhopadhyay B."/>
        </authorList>
    </citation>
    <scope>NUCLEOTIDE SEQUENCE [LARGE SCALE GENOMIC DNA]</scope>
    <source>
        <strain evidence="1 2">DSM 16532</strain>
    </source>
</reference>
<evidence type="ECO:0000313" key="2">
    <source>
        <dbReference type="Proteomes" id="UP000006175"/>
    </source>
</evidence>